<dbReference type="EnsemblMetazoa" id="ASTEI11749-RA">
    <property type="protein sequence ID" value="ASTEI11749-PA"/>
    <property type="gene ID" value="ASTEI11749"/>
</dbReference>
<dbReference type="VEuPathDB" id="VectorBase:ASTE007856"/>
<proteinExistence type="predicted"/>
<evidence type="ECO:0000313" key="1">
    <source>
        <dbReference type="EnsemblMetazoa" id="ASTEI11749-PA"/>
    </source>
</evidence>
<accession>A0A182YTG3</accession>
<name>A0A182YTG3_ANOST</name>
<reference evidence="2" key="1">
    <citation type="journal article" date="2014" name="Genome Biol.">
        <title>Genome analysis of a major urban malaria vector mosquito, Anopheles stephensi.</title>
        <authorList>
            <person name="Jiang X."/>
            <person name="Peery A."/>
            <person name="Hall A.B."/>
            <person name="Sharma A."/>
            <person name="Chen X.G."/>
            <person name="Waterhouse R.M."/>
            <person name="Komissarov A."/>
            <person name="Riehle M.M."/>
            <person name="Shouche Y."/>
            <person name="Sharakhova M.V."/>
            <person name="Lawson D."/>
            <person name="Pakpour N."/>
            <person name="Arensburger P."/>
            <person name="Davidson V.L."/>
            <person name="Eiglmeier K."/>
            <person name="Emrich S."/>
            <person name="George P."/>
            <person name="Kennedy R.C."/>
            <person name="Mane S.P."/>
            <person name="Maslen G."/>
            <person name="Oringanje C."/>
            <person name="Qi Y."/>
            <person name="Settlage R."/>
            <person name="Tojo M."/>
            <person name="Tubio J.M."/>
            <person name="Unger M.F."/>
            <person name="Wang B."/>
            <person name="Vernick K.D."/>
            <person name="Ribeiro J.M."/>
            <person name="James A.A."/>
            <person name="Michel K."/>
            <person name="Riehle M.A."/>
            <person name="Luckhart S."/>
            <person name="Sharakhov I.V."/>
            <person name="Tu Z."/>
        </authorList>
    </citation>
    <scope>NUCLEOTIDE SEQUENCE [LARGE SCALE GENOMIC DNA]</scope>
    <source>
        <strain evidence="2">Indian</strain>
    </source>
</reference>
<protein>
    <submittedName>
        <fullName evidence="1">Uncharacterized protein</fullName>
    </submittedName>
</protein>
<dbReference type="Proteomes" id="UP000076408">
    <property type="component" value="Unassembled WGS sequence"/>
</dbReference>
<keyword evidence="2" id="KW-1185">Reference proteome</keyword>
<dbReference type="VEuPathDB" id="VectorBase:ASTEI11749"/>
<dbReference type="AlphaFoldDB" id="A0A182YTG3"/>
<reference evidence="1" key="2">
    <citation type="submission" date="2020-05" db="UniProtKB">
        <authorList>
            <consortium name="EnsemblMetazoa"/>
        </authorList>
    </citation>
    <scope>IDENTIFICATION</scope>
    <source>
        <strain evidence="1">Indian</strain>
    </source>
</reference>
<sequence length="83" mass="9480">MKTIIAFALLLACVAQIQCYGVSYSSCDKSVSYTEQHPSGYLEEVYYNLYPYPYAHHGCGKCSCSKCRPEVYTQLSRPRHAYH</sequence>
<dbReference type="OMA" id="VCLAQIA"/>
<organism evidence="1 2">
    <name type="scientific">Anopheles stephensi</name>
    <name type="common">Indo-Pakistan malaria mosquito</name>
    <dbReference type="NCBI Taxonomy" id="30069"/>
    <lineage>
        <taxon>Eukaryota</taxon>
        <taxon>Metazoa</taxon>
        <taxon>Ecdysozoa</taxon>
        <taxon>Arthropoda</taxon>
        <taxon>Hexapoda</taxon>
        <taxon>Insecta</taxon>
        <taxon>Pterygota</taxon>
        <taxon>Neoptera</taxon>
        <taxon>Endopterygota</taxon>
        <taxon>Diptera</taxon>
        <taxon>Nematocera</taxon>
        <taxon>Culicoidea</taxon>
        <taxon>Culicidae</taxon>
        <taxon>Anophelinae</taxon>
        <taxon>Anopheles</taxon>
    </lineage>
</organism>
<evidence type="ECO:0000313" key="2">
    <source>
        <dbReference type="Proteomes" id="UP000076408"/>
    </source>
</evidence>